<evidence type="ECO:0000259" key="1">
    <source>
        <dbReference type="PROSITE" id="PS51832"/>
    </source>
</evidence>
<dbReference type="Proteomes" id="UP001601059">
    <property type="component" value="Unassembled WGS sequence"/>
</dbReference>
<accession>A0ABW6KBD4</accession>
<dbReference type="InterPro" id="IPR006675">
    <property type="entry name" value="HDIG_dom"/>
</dbReference>
<evidence type="ECO:0000313" key="2">
    <source>
        <dbReference type="EMBL" id="MFE8701464.1"/>
    </source>
</evidence>
<comment type="caution">
    <text evidence="2">The sequence shown here is derived from an EMBL/GenBank/DDBJ whole genome shotgun (WGS) entry which is preliminary data.</text>
</comment>
<dbReference type="InterPro" id="IPR037522">
    <property type="entry name" value="HD_GYP_dom"/>
</dbReference>
<dbReference type="InterPro" id="IPR003607">
    <property type="entry name" value="HD/PDEase_dom"/>
</dbReference>
<dbReference type="InterPro" id="IPR006674">
    <property type="entry name" value="HD_domain"/>
</dbReference>
<dbReference type="PANTHER" id="PTHR43155:SF2">
    <property type="entry name" value="CYCLIC DI-GMP PHOSPHODIESTERASE PA4108"/>
    <property type="match status" value="1"/>
</dbReference>
<dbReference type="PANTHER" id="PTHR43155">
    <property type="entry name" value="CYCLIC DI-GMP PHOSPHODIESTERASE PA4108-RELATED"/>
    <property type="match status" value="1"/>
</dbReference>
<feature type="domain" description="HD-GYP" evidence="1">
    <location>
        <begin position="75"/>
        <end position="282"/>
    </location>
</feature>
<evidence type="ECO:0000313" key="3">
    <source>
        <dbReference type="Proteomes" id="UP001601059"/>
    </source>
</evidence>
<dbReference type="PROSITE" id="PS51832">
    <property type="entry name" value="HD_GYP"/>
    <property type="match status" value="1"/>
</dbReference>
<dbReference type="EC" id="3.1.4.-" evidence="2"/>
<organism evidence="2 3">
    <name type="scientific">Cytobacillus spartinae</name>
    <dbReference type="NCBI Taxonomy" id="3299023"/>
    <lineage>
        <taxon>Bacteria</taxon>
        <taxon>Bacillati</taxon>
        <taxon>Bacillota</taxon>
        <taxon>Bacilli</taxon>
        <taxon>Bacillales</taxon>
        <taxon>Bacillaceae</taxon>
        <taxon>Cytobacillus</taxon>
    </lineage>
</organism>
<dbReference type="SUPFAM" id="SSF109604">
    <property type="entry name" value="HD-domain/PDEase-like"/>
    <property type="match status" value="1"/>
</dbReference>
<name>A0ABW6KBD4_9BACI</name>
<protein>
    <submittedName>
        <fullName evidence="2">HD-GYP domain-containing protein</fullName>
        <ecNumber evidence="2">3.1.4.-</ecNumber>
    </submittedName>
</protein>
<gene>
    <name evidence="2" type="ORF">ACFYKX_12745</name>
</gene>
<keyword evidence="3" id="KW-1185">Reference proteome</keyword>
<dbReference type="EMBL" id="JBIACK010000005">
    <property type="protein sequence ID" value="MFE8701464.1"/>
    <property type="molecule type" value="Genomic_DNA"/>
</dbReference>
<reference evidence="2 3" key="1">
    <citation type="submission" date="2024-08" db="EMBL/GenBank/DDBJ databases">
        <title>Two novel Cytobacillus novel species.</title>
        <authorList>
            <person name="Liu G."/>
        </authorList>
    </citation>
    <scope>NUCLEOTIDE SEQUENCE [LARGE SCALE GENOMIC DNA]</scope>
    <source>
        <strain evidence="2 3">FJAT-54145</strain>
    </source>
</reference>
<sequence length="326" mass="37168">MRLISIDEYNPKLMQLAKPVFDKHRRVLLAAGRTIHPIYLKKLMDLDIRYLFVEDAISFGISMEEMVEVPTWIDATEIVQNAFKTVAQNKEIPIRDLQKLVIRLVNEVSKRKAIVLIPTSSLEEDLREYAHAVNVTLLSLQIAKKLNISQIQLKDLALGTLLHDIGKVLTKNEEDHMFAGFEYLRKVREVSLLSAHVAFQHHEAVDGKGKPRGMREGEIHEFAQLCAITNLYENTLSKEGLPPHEVLEFIMTKSGTVFSPDLVKLFVQEVPYYIPGTRVLMNNGRKAIITKIIGNLHRPYIRYLDTGEEISLASNYTLLITEVVND</sequence>
<dbReference type="Pfam" id="PF01966">
    <property type="entry name" value="HD"/>
    <property type="match status" value="1"/>
</dbReference>
<dbReference type="Gene3D" id="1.10.3210.10">
    <property type="entry name" value="Hypothetical protein af1432"/>
    <property type="match status" value="1"/>
</dbReference>
<dbReference type="RefSeq" id="WP_389361426.1">
    <property type="nucleotide sequence ID" value="NZ_JBIACK010000005.1"/>
</dbReference>
<keyword evidence="2" id="KW-0378">Hydrolase</keyword>
<proteinExistence type="predicted"/>
<dbReference type="GO" id="GO:0016787">
    <property type="term" value="F:hydrolase activity"/>
    <property type="evidence" value="ECO:0007669"/>
    <property type="project" value="UniProtKB-KW"/>
</dbReference>
<dbReference type="NCBIfam" id="TIGR00277">
    <property type="entry name" value="HDIG"/>
    <property type="match status" value="1"/>
</dbReference>
<dbReference type="CDD" id="cd00077">
    <property type="entry name" value="HDc"/>
    <property type="match status" value="1"/>
</dbReference>